<feature type="compositionally biased region" description="Low complexity" evidence="1">
    <location>
        <begin position="163"/>
        <end position="175"/>
    </location>
</feature>
<accession>A0A2R4WTA3</accession>
<evidence type="ECO:0000259" key="2">
    <source>
        <dbReference type="Pfam" id="PF07486"/>
    </source>
</evidence>
<evidence type="ECO:0000313" key="3">
    <source>
        <dbReference type="EMBL" id="AWB24773.1"/>
    </source>
</evidence>
<name>A0A2R4WTA3_9HYPH</name>
<dbReference type="Pfam" id="PF07486">
    <property type="entry name" value="Hydrolase_2"/>
    <property type="match status" value="1"/>
</dbReference>
<proteinExistence type="predicted"/>
<evidence type="ECO:0000256" key="1">
    <source>
        <dbReference type="SAM" id="MobiDB-lite"/>
    </source>
</evidence>
<gene>
    <name evidence="3" type="ORF">DA075_08610</name>
</gene>
<dbReference type="KEGG" id="mee:DA075_08610"/>
<dbReference type="EMBL" id="CP028843">
    <property type="protein sequence ID" value="AWB24773.1"/>
    <property type="molecule type" value="Genomic_DNA"/>
</dbReference>
<organism evidence="3 4">
    <name type="scientific">Methylobacterium currus</name>
    <dbReference type="NCBI Taxonomy" id="2051553"/>
    <lineage>
        <taxon>Bacteria</taxon>
        <taxon>Pseudomonadati</taxon>
        <taxon>Pseudomonadota</taxon>
        <taxon>Alphaproteobacteria</taxon>
        <taxon>Hyphomicrobiales</taxon>
        <taxon>Methylobacteriaceae</taxon>
        <taxon>Methylobacterium</taxon>
    </lineage>
</organism>
<protein>
    <submittedName>
        <fullName evidence="3">Cell wall hydrolase</fullName>
    </submittedName>
</protein>
<feature type="compositionally biased region" description="Basic and acidic residues" evidence="1">
    <location>
        <begin position="186"/>
        <end position="195"/>
    </location>
</feature>
<keyword evidence="4" id="KW-1185">Reference proteome</keyword>
<dbReference type="InterPro" id="IPR011105">
    <property type="entry name" value="Cell_wall_hydrolase_SleB"/>
</dbReference>
<dbReference type="InterPro" id="IPR042047">
    <property type="entry name" value="SleB_dom1"/>
</dbReference>
<dbReference type="Gene3D" id="1.10.10.2520">
    <property type="entry name" value="Cell wall hydrolase SleB, domain 1"/>
    <property type="match status" value="1"/>
</dbReference>
<reference evidence="3 4" key="1">
    <citation type="submission" date="2018-04" db="EMBL/GenBank/DDBJ databases">
        <title>Methylobacterium sp. PR1016A genome.</title>
        <authorList>
            <person name="Park W."/>
        </authorList>
    </citation>
    <scope>NUCLEOTIDE SEQUENCE [LARGE SCALE GENOMIC DNA]</scope>
    <source>
        <strain evidence="3 4">PR1016A</strain>
    </source>
</reference>
<dbReference type="OrthoDB" id="9785345at2"/>
<feature type="region of interest" description="Disordered" evidence="1">
    <location>
        <begin position="120"/>
        <end position="205"/>
    </location>
</feature>
<keyword evidence="3" id="KW-0378">Hydrolase</keyword>
<evidence type="ECO:0000313" key="4">
    <source>
        <dbReference type="Proteomes" id="UP000244755"/>
    </source>
</evidence>
<feature type="domain" description="Cell wall hydrolase SleB" evidence="2">
    <location>
        <begin position="289"/>
        <end position="399"/>
    </location>
</feature>
<dbReference type="Proteomes" id="UP000244755">
    <property type="component" value="Chromosome 1"/>
</dbReference>
<sequence length="406" mass="42667">MRWLGAAVAPWAVGLGVLVSFTASAGYESSLGSSAVARLVPRGMPPLPERGLITPVSLSQASLSPSSLTGPLRLALDAEPLRPDLKVDARTRPEAQRTHKGDALVPARVAGAGRAVPLTTGWLGSTGPSVASTFTPGPATWNPELEPQEGFVPLPDADGGEAGASSPATGASAPTRGATAAGQTADKAREARERGSQGGSTPAVPRAVALSSTTPAPADATPVEIAAGGQISPRLDRDAKAAVTTAARIAPEALPTEDARRRYADLITPENAEKEQRCLAEAVYFEARGEPEQGQAAVAQVVLNRAKSGLYPANICGVVYQNRHRYMGCQFSFACEGKSLRITDDASWQTATRIAHAVVEGRTYLADVGGATHYHADYVKPRWSRRLRKMDVIGRHIFYQLRPGQT</sequence>
<feature type="compositionally biased region" description="Polar residues" evidence="1">
    <location>
        <begin position="122"/>
        <end position="135"/>
    </location>
</feature>
<dbReference type="AlphaFoldDB" id="A0A2R4WTA3"/>
<dbReference type="RefSeq" id="WP_099956493.1">
    <property type="nucleotide sequence ID" value="NZ_CP028843.1"/>
</dbReference>
<dbReference type="GO" id="GO:0016787">
    <property type="term" value="F:hydrolase activity"/>
    <property type="evidence" value="ECO:0007669"/>
    <property type="project" value="UniProtKB-KW"/>
</dbReference>